<dbReference type="PANTHER" id="PTHR47448:SF1">
    <property type="entry name" value="SERINE_THREONINE-PROTEIN KINASE STE7 HOMOLOG"/>
    <property type="match status" value="1"/>
</dbReference>
<keyword evidence="11" id="KW-1185">Reference proteome</keyword>
<dbReference type="GO" id="GO:0004712">
    <property type="term" value="F:protein serine/threonine/tyrosine kinase activity"/>
    <property type="evidence" value="ECO:0007669"/>
    <property type="project" value="UniProtKB-ARBA"/>
</dbReference>
<dbReference type="OrthoDB" id="10252354at2759"/>
<evidence type="ECO:0000256" key="3">
    <source>
        <dbReference type="ARBA" id="ARBA00022741"/>
    </source>
</evidence>
<dbReference type="InterPro" id="IPR017441">
    <property type="entry name" value="Protein_kinase_ATP_BS"/>
</dbReference>
<protein>
    <submittedName>
        <fullName evidence="10">STE/STE7/MEK1 protein kinase</fullName>
    </submittedName>
</protein>
<sequence length="451" mass="48660">MTTPIRKKRNFKALQLNVGGDVPTAAVTAAPKDANLAKPDPVGISMRTAPTATGPGLKKRPPPFTLKAPKIDSNSGMVSAIEPSSTSMLGGGSDLNGANGNGNAETGDNGNFLVVSSGPSSAPLTATNNNLNVKRNTLHATLTTKLASLEANNTAEVKFDLKNEDLVDIQELGQGNGGSVKKVEHLPTKTHMAKKTVLIDAKPSVRKQILRELQIMHDCHSKYIISFYGAFLADPNICICMEYMDRGSLDGIYKRLDPSILISHLRWYFDLHERAQYTVKSDVWSLGISLIELALGRFPFSQSESDDETDSDLEGTLSPSSMMSGLSLADLPVVSEDGTGGEGGGGAGYRRQKKKKDPAAAAKKDKRKSKGVSLQGGGMTMSILELLQHIVNEPAPRLTEGRYPKEAEAFIDACLKKNPVERMTPKDLLEHEWIRTSRESTVDLEAWASGF</sequence>
<accession>A0A8H6H784</accession>
<evidence type="ECO:0000256" key="1">
    <source>
        <dbReference type="ARBA" id="ARBA00022527"/>
    </source>
</evidence>
<evidence type="ECO:0000313" key="11">
    <source>
        <dbReference type="Proteomes" id="UP000521943"/>
    </source>
</evidence>
<organism evidence="10 11">
    <name type="scientific">Ephemerocybe angulata</name>
    <dbReference type="NCBI Taxonomy" id="980116"/>
    <lineage>
        <taxon>Eukaryota</taxon>
        <taxon>Fungi</taxon>
        <taxon>Dikarya</taxon>
        <taxon>Basidiomycota</taxon>
        <taxon>Agaricomycotina</taxon>
        <taxon>Agaricomycetes</taxon>
        <taxon>Agaricomycetidae</taxon>
        <taxon>Agaricales</taxon>
        <taxon>Agaricineae</taxon>
        <taxon>Psathyrellaceae</taxon>
        <taxon>Ephemerocybe</taxon>
    </lineage>
</organism>
<evidence type="ECO:0000256" key="4">
    <source>
        <dbReference type="ARBA" id="ARBA00022777"/>
    </source>
</evidence>
<dbReference type="SUPFAM" id="SSF56112">
    <property type="entry name" value="Protein kinase-like (PK-like)"/>
    <property type="match status" value="1"/>
</dbReference>
<evidence type="ECO:0000256" key="6">
    <source>
        <dbReference type="ARBA" id="ARBA00038035"/>
    </source>
</evidence>
<keyword evidence="2" id="KW-0808">Transferase</keyword>
<feature type="compositionally biased region" description="Low complexity" evidence="8">
    <location>
        <begin position="95"/>
        <end position="109"/>
    </location>
</feature>
<dbReference type="GO" id="GO:0007165">
    <property type="term" value="P:signal transduction"/>
    <property type="evidence" value="ECO:0007669"/>
    <property type="project" value="UniProtKB-ARBA"/>
</dbReference>
<dbReference type="GO" id="GO:0005524">
    <property type="term" value="F:ATP binding"/>
    <property type="evidence" value="ECO:0007669"/>
    <property type="project" value="UniProtKB-UniRule"/>
</dbReference>
<dbReference type="EMBL" id="JACGCI010000220">
    <property type="protein sequence ID" value="KAF6741734.1"/>
    <property type="molecule type" value="Genomic_DNA"/>
</dbReference>
<evidence type="ECO:0000256" key="7">
    <source>
        <dbReference type="PROSITE-ProRule" id="PRU10141"/>
    </source>
</evidence>
<dbReference type="PROSITE" id="PS00107">
    <property type="entry name" value="PROTEIN_KINASE_ATP"/>
    <property type="match status" value="1"/>
</dbReference>
<feature type="binding site" evidence="7">
    <location>
        <position position="195"/>
    </location>
    <ligand>
        <name>ATP</name>
        <dbReference type="ChEBI" id="CHEBI:30616"/>
    </ligand>
</feature>
<proteinExistence type="inferred from homology"/>
<dbReference type="Gene3D" id="1.10.510.10">
    <property type="entry name" value="Transferase(Phosphotransferase) domain 1"/>
    <property type="match status" value="1"/>
</dbReference>
<dbReference type="Pfam" id="PF00069">
    <property type="entry name" value="Pkinase"/>
    <property type="match status" value="2"/>
</dbReference>
<feature type="region of interest" description="Disordered" evidence="8">
    <location>
        <begin position="334"/>
        <end position="376"/>
    </location>
</feature>
<evidence type="ECO:0000259" key="9">
    <source>
        <dbReference type="PROSITE" id="PS50011"/>
    </source>
</evidence>
<comment type="similarity">
    <text evidence="6">Belongs to the protein kinase superfamily. STE Ser/Thr protein kinase family. MAP kinase kinase subfamily.</text>
</comment>
<dbReference type="InterPro" id="IPR000719">
    <property type="entry name" value="Prot_kinase_dom"/>
</dbReference>
<keyword evidence="4 10" id="KW-0418">Kinase</keyword>
<keyword evidence="1" id="KW-0723">Serine/threonine-protein kinase</keyword>
<evidence type="ECO:0000256" key="2">
    <source>
        <dbReference type="ARBA" id="ARBA00022679"/>
    </source>
</evidence>
<dbReference type="FunFam" id="3.30.200.20:FF:000040">
    <property type="entry name" value="Dual specificity mitogen-activated protein kinase kinase"/>
    <property type="match status" value="1"/>
</dbReference>
<feature type="compositionally biased region" description="Polar residues" evidence="8">
    <location>
        <begin position="72"/>
        <end position="88"/>
    </location>
</feature>
<dbReference type="Proteomes" id="UP000521943">
    <property type="component" value="Unassembled WGS sequence"/>
</dbReference>
<feature type="compositionally biased region" description="Gly residues" evidence="8">
    <location>
        <begin position="338"/>
        <end position="348"/>
    </location>
</feature>
<gene>
    <name evidence="10" type="ORF">DFP72DRAFT_1180041</name>
</gene>
<comment type="caution">
    <text evidence="10">The sequence shown here is derived from an EMBL/GenBank/DDBJ whole genome shotgun (WGS) entry which is preliminary data.</text>
</comment>
<dbReference type="PANTHER" id="PTHR47448">
    <property type="entry name" value="DUAL SPECIFICITY MITOGEN-ACTIVATED PROTEIN KINASE KINASE DSOR1-LIKE PROTEIN"/>
    <property type="match status" value="1"/>
</dbReference>
<feature type="region of interest" description="Disordered" evidence="8">
    <location>
        <begin position="38"/>
        <end position="109"/>
    </location>
</feature>
<dbReference type="PROSITE" id="PS50011">
    <property type="entry name" value="PROTEIN_KINASE_DOM"/>
    <property type="match status" value="1"/>
</dbReference>
<keyword evidence="5 7" id="KW-0067">ATP-binding</keyword>
<dbReference type="InterPro" id="IPR050915">
    <property type="entry name" value="MAP_kinase_kinase"/>
</dbReference>
<evidence type="ECO:0000313" key="10">
    <source>
        <dbReference type="EMBL" id="KAF6741734.1"/>
    </source>
</evidence>
<name>A0A8H6H784_9AGAR</name>
<dbReference type="InterPro" id="IPR011009">
    <property type="entry name" value="Kinase-like_dom_sf"/>
</dbReference>
<keyword evidence="3 7" id="KW-0547">Nucleotide-binding</keyword>
<dbReference type="AlphaFoldDB" id="A0A8H6H784"/>
<dbReference type="GO" id="GO:0004674">
    <property type="term" value="F:protein serine/threonine kinase activity"/>
    <property type="evidence" value="ECO:0007669"/>
    <property type="project" value="UniProtKB-KW"/>
</dbReference>
<dbReference type="Gene3D" id="3.30.200.20">
    <property type="entry name" value="Phosphorylase Kinase, domain 1"/>
    <property type="match status" value="1"/>
</dbReference>
<feature type="domain" description="Protein kinase" evidence="9">
    <location>
        <begin position="166"/>
        <end position="434"/>
    </location>
</feature>
<evidence type="ECO:0000256" key="5">
    <source>
        <dbReference type="ARBA" id="ARBA00022840"/>
    </source>
</evidence>
<reference evidence="10 11" key="1">
    <citation type="submission" date="2020-07" db="EMBL/GenBank/DDBJ databases">
        <title>Comparative genomics of pyrophilous fungi reveals a link between fire events and developmental genes.</title>
        <authorList>
            <consortium name="DOE Joint Genome Institute"/>
            <person name="Steindorff A.S."/>
            <person name="Carver A."/>
            <person name="Calhoun S."/>
            <person name="Stillman K."/>
            <person name="Liu H."/>
            <person name="Lipzen A."/>
            <person name="Pangilinan J."/>
            <person name="Labutti K."/>
            <person name="Bruns T.D."/>
            <person name="Grigoriev I.V."/>
        </authorList>
    </citation>
    <scope>NUCLEOTIDE SEQUENCE [LARGE SCALE GENOMIC DNA]</scope>
    <source>
        <strain evidence="10 11">CBS 144469</strain>
    </source>
</reference>
<evidence type="ECO:0000256" key="8">
    <source>
        <dbReference type="SAM" id="MobiDB-lite"/>
    </source>
</evidence>